<evidence type="ECO:0000313" key="6">
    <source>
        <dbReference type="Proteomes" id="UP000036867"/>
    </source>
</evidence>
<protein>
    <submittedName>
        <fullName evidence="5">Citrate lyase subunit beta</fullName>
    </submittedName>
</protein>
<dbReference type="PIRSF" id="PIRSF015582">
    <property type="entry name" value="Cit_lyase_B"/>
    <property type="match status" value="1"/>
</dbReference>
<keyword evidence="3 4" id="KW-0460">Magnesium</keyword>
<gene>
    <name evidence="5" type="ORF">AMD00_07100</name>
</gene>
<dbReference type="OrthoDB" id="9786940at2"/>
<dbReference type="RefSeq" id="WP_053416340.1">
    <property type="nucleotide sequence ID" value="NZ_LILB01000001.1"/>
</dbReference>
<dbReference type="PANTHER" id="PTHR32308:SF10">
    <property type="entry name" value="CITRATE LYASE SUBUNIT BETA"/>
    <property type="match status" value="1"/>
</dbReference>
<evidence type="ECO:0000256" key="2">
    <source>
        <dbReference type="ARBA" id="ARBA00022723"/>
    </source>
</evidence>
<dbReference type="PATRIC" id="fig|263475.3.peg.1874"/>
<feature type="binding site" evidence="4">
    <location>
        <position position="203"/>
    </location>
    <ligand>
        <name>Mg(2+)</name>
        <dbReference type="ChEBI" id="CHEBI:18420"/>
    </ligand>
</feature>
<name>A0A0M0LME1_9BACL</name>
<dbReference type="Proteomes" id="UP000036867">
    <property type="component" value="Unassembled WGS sequence"/>
</dbReference>
<evidence type="ECO:0000256" key="4">
    <source>
        <dbReference type="PIRSR" id="PIRSR015582-2"/>
    </source>
</evidence>
<organism evidence="5 6">
    <name type="scientific">Viridibacillus arvi</name>
    <dbReference type="NCBI Taxonomy" id="263475"/>
    <lineage>
        <taxon>Bacteria</taxon>
        <taxon>Bacillati</taxon>
        <taxon>Bacillota</taxon>
        <taxon>Bacilli</taxon>
        <taxon>Bacillales</taxon>
        <taxon>Caryophanaceae</taxon>
        <taxon>Viridibacillus</taxon>
    </lineage>
</organism>
<dbReference type="InterPro" id="IPR039480">
    <property type="entry name" value="C-C_Bond_Lyase-like"/>
</dbReference>
<proteinExistence type="predicted"/>
<dbReference type="InterPro" id="IPR011206">
    <property type="entry name" value="Citrate_lyase_beta/mcl1/mcl2"/>
</dbReference>
<dbReference type="PANTHER" id="PTHR32308">
    <property type="entry name" value="LYASE BETA SUBUNIT, PUTATIVE (AFU_ORTHOLOGUE AFUA_4G13030)-RELATED"/>
    <property type="match status" value="1"/>
</dbReference>
<dbReference type="STRING" id="263475.AMD00_07100"/>
<sequence>MRHFENMLDTIFYRTPEHFTKWDNPQELAYSLGATLYMPGTLPKLDEVIQNRKYNDLTSLVIDLEDAVGDHDVEEAEKLVVMALDRLYEKYVHESSTLENIPLVFIRVRDPQQLRRLMQEMGHKQVVLTGYVFPKFSVEVGQEFFSLLAKAKQQYNLKIYGMPILETPDIIYKEQRIEKLLAIKQLLDQYRELVLNVRIGATDFCGIYGIRRSADSTIYDVSIIQDCMADIINVFKRQPDAYVISGPVWEYFSHERVLKPTLRQTPFIKNGAVSERQAILDKYIDGLVKEVLLDKQNGIVGKTIIHPSHIRYVHALYAVTHEEYMDALSIKKHNDGSKGVLKSQYANKMNEMKPHSFWAEEILMRAKFFGVLNESADFATFLLSMDGE</sequence>
<keyword evidence="5" id="KW-0456">Lyase</keyword>
<evidence type="ECO:0000256" key="3">
    <source>
        <dbReference type="ARBA" id="ARBA00022842"/>
    </source>
</evidence>
<dbReference type="Gene3D" id="3.20.20.60">
    <property type="entry name" value="Phosphoenolpyruvate-binding domains"/>
    <property type="match status" value="2"/>
</dbReference>
<dbReference type="GO" id="GO:0006107">
    <property type="term" value="P:oxaloacetate metabolic process"/>
    <property type="evidence" value="ECO:0007669"/>
    <property type="project" value="TreeGrafter"/>
</dbReference>
<keyword evidence="6" id="KW-1185">Reference proteome</keyword>
<dbReference type="GO" id="GO:0016829">
    <property type="term" value="F:lyase activity"/>
    <property type="evidence" value="ECO:0007669"/>
    <property type="project" value="UniProtKB-KW"/>
</dbReference>
<dbReference type="Pfam" id="PF15617">
    <property type="entry name" value="C-C_Bond_Lyase"/>
    <property type="match status" value="1"/>
</dbReference>
<accession>A0A0M0LME1</accession>
<dbReference type="GO" id="GO:0000287">
    <property type="term" value="F:magnesium ion binding"/>
    <property type="evidence" value="ECO:0007669"/>
    <property type="project" value="TreeGrafter"/>
</dbReference>
<reference evidence="6" key="1">
    <citation type="submission" date="2015-08" db="EMBL/GenBank/DDBJ databases">
        <title>Fjat-10028 dsm 16317.</title>
        <authorList>
            <person name="Liu B."/>
            <person name="Wang J."/>
            <person name="Zhu Y."/>
            <person name="Liu G."/>
            <person name="Chen Q."/>
            <person name="Chen Z."/>
            <person name="Lan J."/>
            <person name="Che J."/>
            <person name="Ge C."/>
            <person name="Shi H."/>
            <person name="Pan Z."/>
            <person name="Liu X."/>
        </authorList>
    </citation>
    <scope>NUCLEOTIDE SEQUENCE [LARGE SCALE GENOMIC DNA]</scope>
    <source>
        <strain evidence="6">DSM 16317</strain>
    </source>
</reference>
<dbReference type="GeneID" id="301135870"/>
<dbReference type="AlphaFoldDB" id="A0A0M0LME1"/>
<comment type="cofactor">
    <cofactor evidence="1">
        <name>Mg(2+)</name>
        <dbReference type="ChEBI" id="CHEBI:18420"/>
    </cofactor>
</comment>
<dbReference type="InterPro" id="IPR040442">
    <property type="entry name" value="Pyrv_kinase-like_dom_sf"/>
</dbReference>
<evidence type="ECO:0000256" key="1">
    <source>
        <dbReference type="ARBA" id="ARBA00001946"/>
    </source>
</evidence>
<dbReference type="SUPFAM" id="SSF51621">
    <property type="entry name" value="Phosphoenolpyruvate/pyruvate domain"/>
    <property type="match status" value="1"/>
</dbReference>
<keyword evidence="2 4" id="KW-0479">Metal-binding</keyword>
<dbReference type="InterPro" id="IPR015813">
    <property type="entry name" value="Pyrv/PenolPyrv_kinase-like_dom"/>
</dbReference>
<dbReference type="EMBL" id="LILB01000001">
    <property type="protein sequence ID" value="KOO52166.1"/>
    <property type="molecule type" value="Genomic_DNA"/>
</dbReference>
<evidence type="ECO:0000313" key="5">
    <source>
        <dbReference type="EMBL" id="KOO52166.1"/>
    </source>
</evidence>
<comment type="caution">
    <text evidence="5">The sequence shown here is derived from an EMBL/GenBank/DDBJ whole genome shotgun (WGS) entry which is preliminary data.</text>
</comment>